<feature type="transmembrane region" description="Helical" evidence="7">
    <location>
        <begin position="12"/>
        <end position="39"/>
    </location>
</feature>
<dbReference type="CDD" id="cd07984">
    <property type="entry name" value="LPLAT_LABLAT-like"/>
    <property type="match status" value="1"/>
</dbReference>
<accession>A0A5C8GG46</accession>
<keyword evidence="9" id="KW-1185">Reference proteome</keyword>
<keyword evidence="4 8" id="KW-0808">Transferase</keyword>
<evidence type="ECO:0000313" key="8">
    <source>
        <dbReference type="EMBL" id="TXJ60920.1"/>
    </source>
</evidence>
<dbReference type="RefSeq" id="WP_130830667.1">
    <property type="nucleotide sequence ID" value="NZ_SDIK01000055.1"/>
</dbReference>
<dbReference type="GO" id="GO:0009247">
    <property type="term" value="P:glycolipid biosynthetic process"/>
    <property type="evidence" value="ECO:0007669"/>
    <property type="project" value="UniProtKB-ARBA"/>
</dbReference>
<dbReference type="GO" id="GO:0016746">
    <property type="term" value="F:acyltransferase activity"/>
    <property type="evidence" value="ECO:0007669"/>
    <property type="project" value="UniProtKB-KW"/>
</dbReference>
<dbReference type="OrthoDB" id="9801955at2"/>
<sequence length="315" mass="38163">MKKMLNNIAYGLAYGFWFLMSLLPFRILYLISDFLYLIVARVMKYRYEIIWKNLRESFPEKSDMEIRKIQREFYRWFCDYVVETVKLMTMSRKTLQKRMKFTGMEQCIKVFQEGGSCAVYLGHYCNWEWISTLPIWLSTEVKCCQLYHPLENKCFDRLFKVVRERQKAVCIPMQESLRKILGFKRDGNPMAVGYIADQAPLWWNIHHWVDFLHHDTPVLTGTERIVKHADQACFYGWLTRPKRGYYVCEMKLITLTPSEENEFAITDAYFRLLEENIKYAPAFYLWSHNRWKRTREEFERDWEVVDGKVLRKRND</sequence>
<dbReference type="AlphaFoldDB" id="A0A5C8GG46"/>
<evidence type="ECO:0000256" key="4">
    <source>
        <dbReference type="ARBA" id="ARBA00022679"/>
    </source>
</evidence>
<dbReference type="Pfam" id="PF03279">
    <property type="entry name" value="Lip_A_acyltrans"/>
    <property type="match status" value="1"/>
</dbReference>
<keyword evidence="3" id="KW-0997">Cell inner membrane</keyword>
<comment type="caution">
    <text evidence="8">The sequence shown here is derived from an EMBL/GenBank/DDBJ whole genome shotgun (WGS) entry which is preliminary data.</text>
</comment>
<dbReference type="Proteomes" id="UP000321612">
    <property type="component" value="Unassembled WGS sequence"/>
</dbReference>
<keyword evidence="5 7" id="KW-0472">Membrane</keyword>
<proteinExistence type="predicted"/>
<evidence type="ECO:0000256" key="2">
    <source>
        <dbReference type="ARBA" id="ARBA00022475"/>
    </source>
</evidence>
<gene>
    <name evidence="8" type="ORF">ETF27_07420</name>
</gene>
<evidence type="ECO:0000313" key="9">
    <source>
        <dbReference type="Proteomes" id="UP000321612"/>
    </source>
</evidence>
<evidence type="ECO:0000256" key="3">
    <source>
        <dbReference type="ARBA" id="ARBA00022519"/>
    </source>
</evidence>
<keyword evidence="7" id="KW-0812">Transmembrane</keyword>
<evidence type="ECO:0000256" key="1">
    <source>
        <dbReference type="ARBA" id="ARBA00004533"/>
    </source>
</evidence>
<reference evidence="9" key="1">
    <citation type="submission" date="2019-05" db="EMBL/GenBank/DDBJ databases">
        <title>Prevotella brunnea sp. nov., isolated from a wound of a patient.</title>
        <authorList>
            <person name="Buhl M."/>
        </authorList>
    </citation>
    <scope>NUCLEOTIDE SEQUENCE [LARGE SCALE GENOMIC DNA]</scope>
    <source>
        <strain evidence="9">A2672</strain>
    </source>
</reference>
<evidence type="ECO:0000256" key="7">
    <source>
        <dbReference type="SAM" id="Phobius"/>
    </source>
</evidence>
<comment type="subcellular location">
    <subcellularLocation>
        <location evidence="1">Cell inner membrane</location>
    </subcellularLocation>
</comment>
<keyword evidence="2" id="KW-1003">Cell membrane</keyword>
<dbReference type="EMBL" id="SDIK01000055">
    <property type="protein sequence ID" value="TXJ60920.1"/>
    <property type="molecule type" value="Genomic_DNA"/>
</dbReference>
<name>A0A5C8GG46_9BACT</name>
<dbReference type="InterPro" id="IPR004960">
    <property type="entry name" value="LipA_acyltrans"/>
</dbReference>
<dbReference type="GO" id="GO:0005886">
    <property type="term" value="C:plasma membrane"/>
    <property type="evidence" value="ECO:0007669"/>
    <property type="project" value="UniProtKB-SubCell"/>
</dbReference>
<protein>
    <submittedName>
        <fullName evidence="8">Acetyltransferase</fullName>
    </submittedName>
</protein>
<dbReference type="PANTHER" id="PTHR30606:SF10">
    <property type="entry name" value="PHOSPHATIDYLINOSITOL MANNOSIDE ACYLTRANSFERASE"/>
    <property type="match status" value="1"/>
</dbReference>
<organism evidence="8 9">
    <name type="scientific">Prevotella brunnea</name>
    <dbReference type="NCBI Taxonomy" id="2508867"/>
    <lineage>
        <taxon>Bacteria</taxon>
        <taxon>Pseudomonadati</taxon>
        <taxon>Bacteroidota</taxon>
        <taxon>Bacteroidia</taxon>
        <taxon>Bacteroidales</taxon>
        <taxon>Prevotellaceae</taxon>
        <taxon>Prevotella</taxon>
    </lineage>
</organism>
<dbReference type="PANTHER" id="PTHR30606">
    <property type="entry name" value="LIPID A BIOSYNTHESIS LAUROYL ACYLTRANSFERASE"/>
    <property type="match status" value="1"/>
</dbReference>
<evidence type="ECO:0000256" key="5">
    <source>
        <dbReference type="ARBA" id="ARBA00023136"/>
    </source>
</evidence>
<keyword evidence="6" id="KW-0012">Acyltransferase</keyword>
<evidence type="ECO:0000256" key="6">
    <source>
        <dbReference type="ARBA" id="ARBA00023315"/>
    </source>
</evidence>
<keyword evidence="7" id="KW-1133">Transmembrane helix</keyword>